<proteinExistence type="predicted"/>
<sequence length="80" mass="8719">MFDGTCEIRRANVRSDGRAQLDLKADNGAFDWQWFLSSAEIGSPVLAAALTAIATNKRVYCMINDPVGPWSEVVAFGVVK</sequence>
<dbReference type="RefSeq" id="WP_206725792.1">
    <property type="nucleotide sequence ID" value="NZ_CP071090.1"/>
</dbReference>
<organism evidence="1 2">
    <name type="scientific">Pyxidicoccus parkwayensis</name>
    <dbReference type="NCBI Taxonomy" id="2813578"/>
    <lineage>
        <taxon>Bacteria</taxon>
        <taxon>Pseudomonadati</taxon>
        <taxon>Myxococcota</taxon>
        <taxon>Myxococcia</taxon>
        <taxon>Myxococcales</taxon>
        <taxon>Cystobacterineae</taxon>
        <taxon>Myxococcaceae</taxon>
        <taxon>Pyxidicoccus</taxon>
    </lineage>
</organism>
<gene>
    <name evidence="1" type="ORF">JY651_04470</name>
</gene>
<dbReference type="EMBL" id="CP071090">
    <property type="protein sequence ID" value="QSQ24226.1"/>
    <property type="molecule type" value="Genomic_DNA"/>
</dbReference>
<protein>
    <submittedName>
        <fullName evidence="1">Uncharacterized protein</fullName>
    </submittedName>
</protein>
<keyword evidence="2" id="KW-1185">Reference proteome</keyword>
<evidence type="ECO:0000313" key="2">
    <source>
        <dbReference type="Proteomes" id="UP000662747"/>
    </source>
</evidence>
<accession>A0ABX7P1Y1</accession>
<reference evidence="1 2" key="1">
    <citation type="submission" date="2021-02" db="EMBL/GenBank/DDBJ databases">
        <title>De Novo genome assembly of isolated myxobacteria.</title>
        <authorList>
            <person name="Stevens D.C."/>
        </authorList>
    </citation>
    <scope>NUCLEOTIDE SEQUENCE [LARGE SCALE GENOMIC DNA]</scope>
    <source>
        <strain evidence="2">SCPEA02</strain>
    </source>
</reference>
<name>A0ABX7P1Y1_9BACT</name>
<dbReference type="Proteomes" id="UP000662747">
    <property type="component" value="Chromosome"/>
</dbReference>
<evidence type="ECO:0000313" key="1">
    <source>
        <dbReference type="EMBL" id="QSQ24226.1"/>
    </source>
</evidence>